<dbReference type="EMBL" id="QQAY01000007">
    <property type="protein sequence ID" value="RDI41637.1"/>
    <property type="molecule type" value="Genomic_DNA"/>
</dbReference>
<sequence length="228" mass="26153">MKIKQSLELVDFETAIDTLCYGAEELQLSKNPILLPKLTEVILRLSKLDEKVERLKGNEKYYAPQIQLAPLKSKYDIPDFQYVHTQIEAAWIDIGYAIEGVSLEWFTTEINSIIEEIRRLLLLFEWAEKIVNKHDTPAFANIKSVIEDVFPVFIPLIKMLKNPSVQKTIHKSYDKKDLPRPRNGGYKKSRIHFTSIETGSKNVPGIFKGSGKTADRSLINDLHKLSKI</sequence>
<name>A0A370GD63_9BACI</name>
<dbReference type="Proteomes" id="UP000255326">
    <property type="component" value="Unassembled WGS sequence"/>
</dbReference>
<dbReference type="AlphaFoldDB" id="A0A370GD63"/>
<comment type="caution">
    <text evidence="1">The sequence shown here is derived from an EMBL/GenBank/DDBJ whole genome shotgun (WGS) entry which is preliminary data.</text>
</comment>
<dbReference type="RefSeq" id="WP_114745969.1">
    <property type="nucleotide sequence ID" value="NZ_QQAY01000007.1"/>
</dbReference>
<reference evidence="1 2" key="1">
    <citation type="submission" date="2018-07" db="EMBL/GenBank/DDBJ databases">
        <title>Genomic Encyclopedia of Type Strains, Phase IV (KMG-IV): sequencing the most valuable type-strain genomes for metagenomic binning, comparative biology and taxonomic classification.</title>
        <authorList>
            <person name="Goeker M."/>
        </authorList>
    </citation>
    <scope>NUCLEOTIDE SEQUENCE [LARGE SCALE GENOMIC DNA]</scope>
    <source>
        <strain evidence="1 2">DSM 25281</strain>
    </source>
</reference>
<evidence type="ECO:0000313" key="2">
    <source>
        <dbReference type="Proteomes" id="UP000255326"/>
    </source>
</evidence>
<dbReference type="OrthoDB" id="9929353at2"/>
<protein>
    <submittedName>
        <fullName evidence="1">Uncharacterized protein</fullName>
    </submittedName>
</protein>
<accession>A0A370GD63</accession>
<proteinExistence type="predicted"/>
<organism evidence="1 2">
    <name type="scientific">Falsibacillus pallidus</name>
    <dbReference type="NCBI Taxonomy" id="493781"/>
    <lineage>
        <taxon>Bacteria</taxon>
        <taxon>Bacillati</taxon>
        <taxon>Bacillota</taxon>
        <taxon>Bacilli</taxon>
        <taxon>Bacillales</taxon>
        <taxon>Bacillaceae</taxon>
        <taxon>Falsibacillus</taxon>
    </lineage>
</organism>
<gene>
    <name evidence="1" type="ORF">DFR59_10791</name>
</gene>
<evidence type="ECO:0000313" key="1">
    <source>
        <dbReference type="EMBL" id="RDI41637.1"/>
    </source>
</evidence>
<keyword evidence="2" id="KW-1185">Reference proteome</keyword>